<dbReference type="Proteomes" id="UP000295083">
    <property type="component" value="Unassembled WGS sequence"/>
</dbReference>
<comment type="caution">
    <text evidence="4">The sequence shown here is derived from an EMBL/GenBank/DDBJ whole genome shotgun (WGS) entry which is preliminary data.</text>
</comment>
<proteinExistence type="predicted"/>
<dbReference type="InterPro" id="IPR058525">
    <property type="entry name" value="DUF8212"/>
</dbReference>
<accession>A0A4R8PZ99</accession>
<dbReference type="InterPro" id="IPR010730">
    <property type="entry name" value="HET"/>
</dbReference>
<evidence type="ECO:0000256" key="1">
    <source>
        <dbReference type="SAM" id="MobiDB-lite"/>
    </source>
</evidence>
<evidence type="ECO:0000259" key="2">
    <source>
        <dbReference type="Pfam" id="PF06985"/>
    </source>
</evidence>
<feature type="compositionally biased region" description="Polar residues" evidence="1">
    <location>
        <begin position="467"/>
        <end position="477"/>
    </location>
</feature>
<dbReference type="PANTHER" id="PTHR10622">
    <property type="entry name" value="HET DOMAIN-CONTAINING PROTEIN"/>
    <property type="match status" value="1"/>
</dbReference>
<keyword evidence="5" id="KW-1185">Reference proteome</keyword>
<feature type="domain" description="DUF8212" evidence="3">
    <location>
        <begin position="222"/>
        <end position="306"/>
    </location>
</feature>
<reference evidence="4 5" key="1">
    <citation type="submission" date="2018-11" db="EMBL/GenBank/DDBJ databases">
        <title>Genome sequence and assembly of Colletotrichum spinosum.</title>
        <authorList>
            <person name="Gan P."/>
            <person name="Shirasu K."/>
        </authorList>
    </citation>
    <scope>NUCLEOTIDE SEQUENCE [LARGE SCALE GENOMIC DNA]</scope>
    <source>
        <strain evidence="4 5">CBS 515.97</strain>
    </source>
</reference>
<protein>
    <submittedName>
        <fullName evidence="4">Vegetative incompatibility protein HET-E-1</fullName>
    </submittedName>
</protein>
<evidence type="ECO:0000313" key="5">
    <source>
        <dbReference type="Proteomes" id="UP000295083"/>
    </source>
</evidence>
<evidence type="ECO:0000259" key="3">
    <source>
        <dbReference type="Pfam" id="PF26640"/>
    </source>
</evidence>
<name>A0A4R8PZ99_9PEZI</name>
<organism evidence="4 5">
    <name type="scientific">Colletotrichum spinosum</name>
    <dbReference type="NCBI Taxonomy" id="1347390"/>
    <lineage>
        <taxon>Eukaryota</taxon>
        <taxon>Fungi</taxon>
        <taxon>Dikarya</taxon>
        <taxon>Ascomycota</taxon>
        <taxon>Pezizomycotina</taxon>
        <taxon>Sordariomycetes</taxon>
        <taxon>Hypocreomycetidae</taxon>
        <taxon>Glomerellales</taxon>
        <taxon>Glomerellaceae</taxon>
        <taxon>Colletotrichum</taxon>
        <taxon>Colletotrichum orbiculare species complex</taxon>
    </lineage>
</organism>
<gene>
    <name evidence="4" type="ORF">C8035_v002010</name>
</gene>
<evidence type="ECO:0000313" key="4">
    <source>
        <dbReference type="EMBL" id="TDZ30898.1"/>
    </source>
</evidence>
<dbReference type="PANTHER" id="PTHR10622:SF10">
    <property type="entry name" value="HET DOMAIN-CONTAINING PROTEIN"/>
    <property type="match status" value="1"/>
</dbReference>
<feature type="domain" description="Heterokaryon incompatibility" evidence="2">
    <location>
        <begin position="22"/>
        <end position="113"/>
    </location>
</feature>
<dbReference type="EMBL" id="QAPG01000115">
    <property type="protein sequence ID" value="TDZ30898.1"/>
    <property type="molecule type" value="Genomic_DNA"/>
</dbReference>
<dbReference type="Pfam" id="PF26640">
    <property type="entry name" value="DUF8212"/>
    <property type="match status" value="1"/>
</dbReference>
<feature type="region of interest" description="Disordered" evidence="1">
    <location>
        <begin position="467"/>
        <end position="495"/>
    </location>
</feature>
<sequence length="574" mass="65102">MRLINTTTLQLEEFFDSDRPPYAILSHTWGRDEVNFQEWLQWEQEAKRGFQKIKSSCQVACRHNFRYIWVDTNCVNKKSSAELSEAINSMFVWYRDSDACMVYLEDFTEDTNDSGSDDIGKSRWFTRGWTLQELLAPERVGFFDCQWRYIGDKLSLAERIASATGIEGAFLVDRRRVMNASVAQKMYWASCRETTRTEDMAYCLLGLFSINMPLLYGEGNEAFRRLQEEIMKVSTDQSLFAWGGAPKASSPRGRHWVSVLASHPSAFGNCNRVVTTAVYNNYHNHECRREFSLTNLGLNIDLPIISTTRSSTLYGALSCRYAQDVVTTRICIPFYWGDDSKSHLVRSDRAPFDIISLPLGFLDKLHKSRTTCILRASELRSSALTRREDVSTEDVSFAAFEESNCLQYWSISSNNSPVLDFPIPVTQTGTKSAGVLISCQLQLLDNLTGTCWKLLVVWDESLSRGTVSANKSQNGLSNDAYDGRKGPHTALSNSPDPSILKKLTDTVVCGRLKVKVGFRYGRSNERRSYTIPVFFCPIENGYHFDADETFAHLTRAREILKDIGFGPDTSYSAK</sequence>
<dbReference type="Pfam" id="PF06985">
    <property type="entry name" value="HET"/>
    <property type="match status" value="1"/>
</dbReference>
<dbReference type="AlphaFoldDB" id="A0A4R8PZ99"/>